<feature type="domain" description="HTH lysR-type" evidence="11">
    <location>
        <begin position="6"/>
        <end position="63"/>
    </location>
</feature>
<keyword evidence="2" id="KW-0678">Repressor</keyword>
<accession>A0A0D5XUG1</accession>
<dbReference type="PATRIC" id="fig|587753.10.peg.1259"/>
<keyword evidence="5" id="KW-0238">DNA-binding</keyword>
<dbReference type="FunFam" id="1.10.10.10:FF:000038">
    <property type="entry name" value="Glycine cleavage system transcriptional activator"/>
    <property type="match status" value="1"/>
</dbReference>
<dbReference type="Proteomes" id="UP000032748">
    <property type="component" value="Chromosome"/>
</dbReference>
<dbReference type="SUPFAM" id="SSF46785">
    <property type="entry name" value="Winged helix' DNA-binding domain"/>
    <property type="match status" value="1"/>
</dbReference>
<dbReference type="InterPro" id="IPR036388">
    <property type="entry name" value="WH-like_DNA-bd_sf"/>
</dbReference>
<name>A0A0D5XUG1_9PSED</name>
<dbReference type="FunFam" id="3.40.190.10:FF:000017">
    <property type="entry name" value="Glycine cleavage system transcriptional activator"/>
    <property type="match status" value="1"/>
</dbReference>
<protein>
    <recommendedName>
        <fullName evidence="9">HTH-type transcriptional regulator TrpI</fullName>
    </recommendedName>
    <alternativeName>
        <fullName evidence="10">TrpBA operon transcriptional activator</fullName>
    </alternativeName>
</protein>
<dbReference type="KEGG" id="pcz:PCL1606_12660"/>
<dbReference type="InterPro" id="IPR005119">
    <property type="entry name" value="LysR_subst-bd"/>
</dbReference>
<dbReference type="InterPro" id="IPR058163">
    <property type="entry name" value="LysR-type_TF_proteobact-type"/>
</dbReference>
<dbReference type="PRINTS" id="PR00039">
    <property type="entry name" value="HTHLYSR"/>
</dbReference>
<evidence type="ECO:0000256" key="4">
    <source>
        <dbReference type="ARBA" id="ARBA00023015"/>
    </source>
</evidence>
<dbReference type="GO" id="GO:0003700">
    <property type="term" value="F:DNA-binding transcription factor activity"/>
    <property type="evidence" value="ECO:0007669"/>
    <property type="project" value="InterPro"/>
</dbReference>
<gene>
    <name evidence="12" type="ORF">PCL1606_12660</name>
</gene>
<evidence type="ECO:0000256" key="9">
    <source>
        <dbReference type="ARBA" id="ARBA00067891"/>
    </source>
</evidence>
<evidence type="ECO:0000256" key="10">
    <source>
        <dbReference type="ARBA" id="ARBA00077124"/>
    </source>
</evidence>
<dbReference type="PROSITE" id="PS50931">
    <property type="entry name" value="HTH_LYSR"/>
    <property type="match status" value="1"/>
</dbReference>
<dbReference type="RefSeq" id="WP_045881462.1">
    <property type="nucleotide sequence ID" value="NZ_CP011110.1"/>
</dbReference>
<evidence type="ECO:0000256" key="6">
    <source>
        <dbReference type="ARBA" id="ARBA00023141"/>
    </source>
</evidence>
<comment type="similarity">
    <text evidence="1">Belongs to the LysR transcriptional regulatory family.</text>
</comment>
<evidence type="ECO:0000259" key="11">
    <source>
        <dbReference type="PROSITE" id="PS50931"/>
    </source>
</evidence>
<evidence type="ECO:0000256" key="8">
    <source>
        <dbReference type="ARBA" id="ARBA00023163"/>
    </source>
</evidence>
<evidence type="ECO:0000256" key="5">
    <source>
        <dbReference type="ARBA" id="ARBA00023125"/>
    </source>
</evidence>
<evidence type="ECO:0000313" key="12">
    <source>
        <dbReference type="EMBL" id="AKA22721.1"/>
    </source>
</evidence>
<dbReference type="Gene3D" id="3.40.190.10">
    <property type="entry name" value="Periplasmic binding protein-like II"/>
    <property type="match status" value="2"/>
</dbReference>
<dbReference type="SUPFAM" id="SSF53850">
    <property type="entry name" value="Periplasmic binding protein-like II"/>
    <property type="match status" value="1"/>
</dbReference>
<evidence type="ECO:0000256" key="3">
    <source>
        <dbReference type="ARBA" id="ARBA00022822"/>
    </source>
</evidence>
<dbReference type="GO" id="GO:0000162">
    <property type="term" value="P:L-tryptophan biosynthetic process"/>
    <property type="evidence" value="ECO:0007669"/>
    <property type="project" value="UniProtKB-KW"/>
</dbReference>
<dbReference type="Pfam" id="PF03466">
    <property type="entry name" value="LysR_substrate"/>
    <property type="match status" value="1"/>
</dbReference>
<dbReference type="GO" id="GO:0043565">
    <property type="term" value="F:sequence-specific DNA binding"/>
    <property type="evidence" value="ECO:0007669"/>
    <property type="project" value="TreeGrafter"/>
</dbReference>
<dbReference type="OrthoDB" id="5526340at2"/>
<keyword evidence="7" id="KW-0010">Activator</keyword>
<evidence type="ECO:0000256" key="7">
    <source>
        <dbReference type="ARBA" id="ARBA00023159"/>
    </source>
</evidence>
<keyword evidence="8" id="KW-0804">Transcription</keyword>
<dbReference type="InterPro" id="IPR036390">
    <property type="entry name" value="WH_DNA-bd_sf"/>
</dbReference>
<dbReference type="AlphaFoldDB" id="A0A0D5XUG1"/>
<dbReference type="PANTHER" id="PTHR30537:SF74">
    <property type="entry name" value="HTH-TYPE TRANSCRIPTIONAL REGULATOR TRPI"/>
    <property type="match status" value="1"/>
</dbReference>
<evidence type="ECO:0000256" key="2">
    <source>
        <dbReference type="ARBA" id="ARBA00022491"/>
    </source>
</evidence>
<evidence type="ECO:0000313" key="13">
    <source>
        <dbReference type="Proteomes" id="UP000032748"/>
    </source>
</evidence>
<dbReference type="GO" id="GO:0009891">
    <property type="term" value="P:positive regulation of biosynthetic process"/>
    <property type="evidence" value="ECO:0007669"/>
    <property type="project" value="UniProtKB-ARBA"/>
</dbReference>
<dbReference type="PANTHER" id="PTHR30537">
    <property type="entry name" value="HTH-TYPE TRANSCRIPTIONAL REGULATOR"/>
    <property type="match status" value="1"/>
</dbReference>
<sequence>MITDLPPLNAVRAFAAAARHESFSRAADELHVSHSAVSRHIKLLEEHLGVLLFERRIRQSVLTPAGQAFYEQVSLALTQIAQAAASLRQGAALRKVRINVRPSFAVRWLIPRLPQFMALYPQIQPEVVTSTQPPDPVRETFDLVIRRGRSGWSSALQPQRLLEDELLVVAAPSLLQETPLSSPKDLPQHTLLISRTRASDWPKWLEHCQLKPLRHSSALHFDHLHFVLQACVDGLGLALCPASLLAKDLASGRLVCPLPALRQPLPRYYYAITDNAAPEALVFIEWMQAQIQQDAVDNPAQLPLRTSSH</sequence>
<dbReference type="InterPro" id="IPR000847">
    <property type="entry name" value="LysR_HTH_N"/>
</dbReference>
<keyword evidence="4" id="KW-0805">Transcription regulation</keyword>
<dbReference type="Pfam" id="PF00126">
    <property type="entry name" value="HTH_1"/>
    <property type="match status" value="1"/>
</dbReference>
<reference evidence="12 13" key="1">
    <citation type="journal article" date="2015" name="Mol. Plant Microbe Interact.">
        <title>Comparative Genomic Analysis of Pseudomonas chlororaphis PCL1606 Reveals New Insight into Antifungal Compounds Involved in Biocontrol.</title>
        <authorList>
            <person name="Calderon C.E."/>
            <person name="Ramos C."/>
            <person name="de Vicente A."/>
            <person name="Cazorla F.M."/>
        </authorList>
    </citation>
    <scope>NUCLEOTIDE SEQUENCE [LARGE SCALE GENOMIC DNA]</scope>
    <source>
        <strain evidence="12 13">PCL1606</strain>
    </source>
</reference>
<keyword evidence="6" id="KW-0057">Aromatic amino acid biosynthesis</keyword>
<dbReference type="CDD" id="cd08432">
    <property type="entry name" value="PBP2_GcdR_TrpI_HvrB_AmpR_like"/>
    <property type="match status" value="1"/>
</dbReference>
<dbReference type="NCBIfam" id="NF008352">
    <property type="entry name" value="PRK11139.1"/>
    <property type="match status" value="1"/>
</dbReference>
<dbReference type="Gene3D" id="1.10.10.10">
    <property type="entry name" value="Winged helix-like DNA-binding domain superfamily/Winged helix DNA-binding domain"/>
    <property type="match status" value="1"/>
</dbReference>
<evidence type="ECO:0000256" key="1">
    <source>
        <dbReference type="ARBA" id="ARBA00009437"/>
    </source>
</evidence>
<proteinExistence type="inferred from homology"/>
<organism evidence="12 13">
    <name type="scientific">Pseudomonas chlororaphis</name>
    <dbReference type="NCBI Taxonomy" id="587753"/>
    <lineage>
        <taxon>Bacteria</taxon>
        <taxon>Pseudomonadati</taxon>
        <taxon>Pseudomonadota</taxon>
        <taxon>Gammaproteobacteria</taxon>
        <taxon>Pseudomonadales</taxon>
        <taxon>Pseudomonadaceae</taxon>
        <taxon>Pseudomonas</taxon>
    </lineage>
</organism>
<dbReference type="GO" id="GO:0006351">
    <property type="term" value="P:DNA-templated transcription"/>
    <property type="evidence" value="ECO:0007669"/>
    <property type="project" value="TreeGrafter"/>
</dbReference>
<keyword evidence="3" id="KW-0822">Tryptophan biosynthesis</keyword>
<dbReference type="EMBL" id="CP011110">
    <property type="protein sequence ID" value="AKA22721.1"/>
    <property type="molecule type" value="Genomic_DNA"/>
</dbReference>
<keyword evidence="3" id="KW-0028">Amino-acid biosynthesis</keyword>